<feature type="transmembrane region" description="Helical" evidence="1">
    <location>
        <begin position="63"/>
        <end position="85"/>
    </location>
</feature>
<dbReference type="EMBL" id="JAUSTF010000004">
    <property type="protein sequence ID" value="MDQ0181029.1"/>
    <property type="molecule type" value="Genomic_DNA"/>
</dbReference>
<dbReference type="EMBL" id="JAUSRG010000003">
    <property type="protein sequence ID" value="MDP9904543.1"/>
    <property type="molecule type" value="Genomic_DNA"/>
</dbReference>
<evidence type="ECO:0000313" key="5">
    <source>
        <dbReference type="Proteomes" id="UP001242995"/>
    </source>
</evidence>
<name>A0AAW8DDG1_9MICC</name>
<dbReference type="AlphaFoldDB" id="A0AAW8DDG1"/>
<accession>A0AAW8DDG1</accession>
<comment type="caution">
    <text evidence="2">The sequence shown here is derived from an EMBL/GenBank/DDBJ whole genome shotgun (WGS) entry which is preliminary data.</text>
</comment>
<dbReference type="RefSeq" id="WP_306960297.1">
    <property type="nucleotide sequence ID" value="NZ_JAUSRG010000003.1"/>
</dbReference>
<keyword evidence="1" id="KW-0812">Transmembrane</keyword>
<protein>
    <recommendedName>
        <fullName evidence="6">SMODS and SLOG-associating 2TM effector domain-containing protein</fullName>
    </recommendedName>
</protein>
<evidence type="ECO:0000256" key="1">
    <source>
        <dbReference type="SAM" id="Phobius"/>
    </source>
</evidence>
<evidence type="ECO:0000313" key="3">
    <source>
        <dbReference type="EMBL" id="MDQ0181029.1"/>
    </source>
</evidence>
<keyword evidence="4" id="KW-1185">Reference proteome</keyword>
<organism evidence="2 5">
    <name type="scientific">Arthrobacter bambusae</name>
    <dbReference type="NCBI Taxonomy" id="1338426"/>
    <lineage>
        <taxon>Bacteria</taxon>
        <taxon>Bacillati</taxon>
        <taxon>Actinomycetota</taxon>
        <taxon>Actinomycetes</taxon>
        <taxon>Micrococcales</taxon>
        <taxon>Micrococcaceae</taxon>
        <taxon>Arthrobacter</taxon>
    </lineage>
</organism>
<gene>
    <name evidence="2" type="ORF">J2S90_001498</name>
    <name evidence="3" type="ORF">J2S93_002456</name>
</gene>
<evidence type="ECO:0000313" key="2">
    <source>
        <dbReference type="EMBL" id="MDP9904543.1"/>
    </source>
</evidence>
<sequence length="261" mass="29246">MTGGHLEHAQQPADQRAVLEERLGGLYHLLRRLEGLQEQKDSVYQRHAHLYRPYKTKWRAKHYWLWALLLSVGLGPVFGLAMVVAGNNSGGGMTPLLLALVASGILVGVRNSRLPEMNAQIEQYNQETSKKIVEMAGPEVTPIESQLQQARQEFNSRYLGWFPEKYLSSVDVGECWQIVHDHRASTVQEAVNRYLTDQHEQYLRDAANAQLAEQQRATRVAQTNGIINAAMQAATIGAIQAQGAATRAAMNAPRTIRIERR</sequence>
<keyword evidence="1" id="KW-0472">Membrane</keyword>
<proteinExistence type="predicted"/>
<evidence type="ECO:0008006" key="6">
    <source>
        <dbReference type="Google" id="ProtNLM"/>
    </source>
</evidence>
<dbReference type="Proteomes" id="UP001230951">
    <property type="component" value="Unassembled WGS sequence"/>
</dbReference>
<keyword evidence="1" id="KW-1133">Transmembrane helix</keyword>
<evidence type="ECO:0000313" key="4">
    <source>
        <dbReference type="Proteomes" id="UP001230951"/>
    </source>
</evidence>
<reference evidence="2 4" key="1">
    <citation type="submission" date="2023-07" db="EMBL/GenBank/DDBJ databases">
        <title>Sorghum-associated microbial communities from plants grown in Nebraska, USA.</title>
        <authorList>
            <person name="Schachtman D."/>
        </authorList>
    </citation>
    <scope>NUCLEOTIDE SEQUENCE</scope>
    <source>
        <strain evidence="2">DS1006</strain>
        <strain evidence="3 4">DS1016</strain>
    </source>
</reference>
<dbReference type="Proteomes" id="UP001242995">
    <property type="component" value="Unassembled WGS sequence"/>
</dbReference>
<feature type="transmembrane region" description="Helical" evidence="1">
    <location>
        <begin position="91"/>
        <end position="109"/>
    </location>
</feature>